<dbReference type="Gene3D" id="3.40.50.1820">
    <property type="entry name" value="alpha/beta hydrolase"/>
    <property type="match status" value="1"/>
</dbReference>
<evidence type="ECO:0000256" key="1">
    <source>
        <dbReference type="ARBA" id="ARBA00022801"/>
    </source>
</evidence>
<feature type="domain" description="Alpha/beta hydrolase fold-3" evidence="2">
    <location>
        <begin position="75"/>
        <end position="282"/>
    </location>
</feature>
<evidence type="ECO:0000313" key="3">
    <source>
        <dbReference type="EMBL" id="CAB4901629.1"/>
    </source>
</evidence>
<name>A0A6J7GE60_9ZZZZ</name>
<reference evidence="3" key="1">
    <citation type="submission" date="2020-05" db="EMBL/GenBank/DDBJ databases">
        <authorList>
            <person name="Chiriac C."/>
            <person name="Salcher M."/>
            <person name="Ghai R."/>
            <person name="Kavagutti S V."/>
        </authorList>
    </citation>
    <scope>NUCLEOTIDE SEQUENCE</scope>
</reference>
<sequence length="309" mass="33489">MDINLVHPELRKATASFPKLPVGSNFGRKLTRVLLPLLLPKTKVPQGITIEWVKAASGQRLRVYTPAGTKSRAALLYIHGGGMMIGAPQMDDGLLSNLAAELDILIVSPEYRLAPEHPYPAPVDDCREAWLWMLDNSSRLGIDTKKIAIGGESAGGGLAAGLVLRIHDEGGQRPIAQWLFCPMLDDRTALDRSLDALDHYIWSNKLNLSGWSSYLGTKIGTDQVAAYAAPARRVDFNGLPKAWVGVGDVELFYQEDKRYAESLKAAGVSCDLDVVAGGPHAFEGMAPDAQVSKDYMARAKAWLGKALTP</sequence>
<evidence type="ECO:0000259" key="2">
    <source>
        <dbReference type="Pfam" id="PF07859"/>
    </source>
</evidence>
<dbReference type="GO" id="GO:0016787">
    <property type="term" value="F:hydrolase activity"/>
    <property type="evidence" value="ECO:0007669"/>
    <property type="project" value="UniProtKB-KW"/>
</dbReference>
<dbReference type="PANTHER" id="PTHR48081:SF8">
    <property type="entry name" value="ALPHA_BETA HYDROLASE FOLD-3 DOMAIN-CONTAINING PROTEIN-RELATED"/>
    <property type="match status" value="1"/>
</dbReference>
<dbReference type="PANTHER" id="PTHR48081">
    <property type="entry name" value="AB HYDROLASE SUPERFAMILY PROTEIN C4A8.06C"/>
    <property type="match status" value="1"/>
</dbReference>
<dbReference type="InterPro" id="IPR050300">
    <property type="entry name" value="GDXG_lipolytic_enzyme"/>
</dbReference>
<gene>
    <name evidence="3" type="ORF">UFOPK3592_00489</name>
</gene>
<dbReference type="EMBL" id="CAFBML010000041">
    <property type="protein sequence ID" value="CAB4901629.1"/>
    <property type="molecule type" value="Genomic_DNA"/>
</dbReference>
<keyword evidence="1" id="KW-0378">Hydrolase</keyword>
<organism evidence="3">
    <name type="scientific">freshwater metagenome</name>
    <dbReference type="NCBI Taxonomy" id="449393"/>
    <lineage>
        <taxon>unclassified sequences</taxon>
        <taxon>metagenomes</taxon>
        <taxon>ecological metagenomes</taxon>
    </lineage>
</organism>
<dbReference type="InterPro" id="IPR013094">
    <property type="entry name" value="AB_hydrolase_3"/>
</dbReference>
<protein>
    <submittedName>
        <fullName evidence="3">Unannotated protein</fullName>
    </submittedName>
</protein>
<proteinExistence type="predicted"/>
<dbReference type="Pfam" id="PF07859">
    <property type="entry name" value="Abhydrolase_3"/>
    <property type="match status" value="1"/>
</dbReference>
<dbReference type="AlphaFoldDB" id="A0A6J7GE60"/>
<dbReference type="InterPro" id="IPR029058">
    <property type="entry name" value="AB_hydrolase_fold"/>
</dbReference>
<dbReference type="SUPFAM" id="SSF53474">
    <property type="entry name" value="alpha/beta-Hydrolases"/>
    <property type="match status" value="1"/>
</dbReference>
<accession>A0A6J7GE60</accession>